<dbReference type="PANTHER" id="PTHR43534:SF1">
    <property type="entry name" value="4FE-4S CLUSTER CONTAINING PARA FAMILY ATPASE PROTEIN"/>
    <property type="match status" value="1"/>
</dbReference>
<sequence>MKELVIISGKGGTGKTSLTAAFIKLMGRCVAADCDVDAADLDLLLGSKNKSMSEFTGRKRPVIDEKKCTSCGKCYEVCEFDAIIKGEISYNVDNYSCEGCGACYYFCPENAITFEPAKSGEVYISDTKNGPFVHARLIPGEENSGKLVIAVKNEAKRLAIDNNIENIIIDGSPGTGCPVIATISGSDYVVVVTEPTFSGMHDLERVLALTDRFSIKAGVIVNKSDINVRISKEIQEKVKASGKVILGEIPYDREFIDALQDGKSIVEFNKDSKLSQMVQNIYNKIIRNLEEV</sequence>
<keyword evidence="1" id="KW-0479">Metal-binding</keyword>
<dbReference type="EMBL" id="PKTG01000137">
    <property type="protein sequence ID" value="PLX15539.1"/>
    <property type="molecule type" value="Genomic_DNA"/>
</dbReference>
<evidence type="ECO:0000313" key="5">
    <source>
        <dbReference type="EMBL" id="PLX15539.1"/>
    </source>
</evidence>
<dbReference type="InterPro" id="IPR017900">
    <property type="entry name" value="4Fe4S_Fe_S_CS"/>
</dbReference>
<dbReference type="GO" id="GO:0046872">
    <property type="term" value="F:metal ion binding"/>
    <property type="evidence" value="ECO:0007669"/>
    <property type="project" value="UniProtKB-KW"/>
</dbReference>
<evidence type="ECO:0000256" key="1">
    <source>
        <dbReference type="ARBA" id="ARBA00022723"/>
    </source>
</evidence>
<dbReference type="AlphaFoldDB" id="A0A2N5ZAA4"/>
<dbReference type="Gene3D" id="3.30.70.20">
    <property type="match status" value="1"/>
</dbReference>
<proteinExistence type="predicted"/>
<feature type="domain" description="4Fe-4S ferredoxin-type" evidence="4">
    <location>
        <begin position="59"/>
        <end position="88"/>
    </location>
</feature>
<comment type="caution">
    <text evidence="5">The sequence shown here is derived from an EMBL/GenBank/DDBJ whole genome shotgun (WGS) entry which is preliminary data.</text>
</comment>
<dbReference type="SUPFAM" id="SSF52540">
    <property type="entry name" value="P-loop containing nucleoside triphosphate hydrolases"/>
    <property type="match status" value="1"/>
</dbReference>
<organism evidence="5 6">
    <name type="scientific">Muiribacterium halophilum</name>
    <dbReference type="NCBI Taxonomy" id="2053465"/>
    <lineage>
        <taxon>Bacteria</taxon>
        <taxon>Candidatus Muiribacteriota</taxon>
        <taxon>Candidatus Muiribacteriia</taxon>
        <taxon>Candidatus Muiribacteriales</taxon>
        <taxon>Candidatus Muiribacteriaceae</taxon>
        <taxon>Candidatus Muiribacterium</taxon>
    </lineage>
</organism>
<dbReference type="Gene3D" id="3.40.50.300">
    <property type="entry name" value="P-loop containing nucleotide triphosphate hydrolases"/>
    <property type="match status" value="1"/>
</dbReference>
<dbReference type="Proteomes" id="UP000234857">
    <property type="component" value="Unassembled WGS sequence"/>
</dbReference>
<accession>A0A2N5ZAA4</accession>
<feature type="domain" description="4Fe-4S ferredoxin-type" evidence="4">
    <location>
        <begin position="92"/>
        <end position="117"/>
    </location>
</feature>
<dbReference type="PROSITE" id="PS51379">
    <property type="entry name" value="4FE4S_FER_2"/>
    <property type="match status" value="2"/>
</dbReference>
<evidence type="ECO:0000256" key="2">
    <source>
        <dbReference type="ARBA" id="ARBA00023004"/>
    </source>
</evidence>
<keyword evidence="2" id="KW-0408">Iron</keyword>
<dbReference type="GO" id="GO:0051536">
    <property type="term" value="F:iron-sulfur cluster binding"/>
    <property type="evidence" value="ECO:0007669"/>
    <property type="project" value="UniProtKB-KW"/>
</dbReference>
<name>A0A2N5ZAA4_MUIH1</name>
<gene>
    <name evidence="5" type="ORF">C0601_12650</name>
</gene>
<evidence type="ECO:0000259" key="4">
    <source>
        <dbReference type="PROSITE" id="PS51379"/>
    </source>
</evidence>
<dbReference type="InterPro" id="IPR027417">
    <property type="entry name" value="P-loop_NTPase"/>
</dbReference>
<dbReference type="PANTHER" id="PTHR43534">
    <property type="entry name" value="MIND SUPERFAMILY P-LOOP ATPASE CONTAINING AN INSERTED FERREDOXIN DOMAIN"/>
    <property type="match status" value="1"/>
</dbReference>
<dbReference type="Pfam" id="PF00037">
    <property type="entry name" value="Fer4"/>
    <property type="match status" value="2"/>
</dbReference>
<reference evidence="5 6" key="1">
    <citation type="submission" date="2017-11" db="EMBL/GenBank/DDBJ databases">
        <title>Genome-resolved metagenomics identifies genetic mobility, metabolic interactions, and unexpected diversity in perchlorate-reducing communities.</title>
        <authorList>
            <person name="Barnum T.P."/>
            <person name="Figueroa I.A."/>
            <person name="Carlstrom C.I."/>
            <person name="Lucas L.N."/>
            <person name="Engelbrektson A.L."/>
            <person name="Coates J.D."/>
        </authorList>
    </citation>
    <scope>NUCLEOTIDE SEQUENCE [LARGE SCALE GENOMIC DNA]</scope>
    <source>
        <strain evidence="5">BM706</strain>
    </source>
</reference>
<keyword evidence="3" id="KW-0411">Iron-sulfur</keyword>
<dbReference type="CDD" id="cd03110">
    <property type="entry name" value="SIMIBI_bact_arch"/>
    <property type="match status" value="1"/>
</dbReference>
<evidence type="ECO:0000256" key="3">
    <source>
        <dbReference type="ARBA" id="ARBA00023014"/>
    </source>
</evidence>
<dbReference type="InterPro" id="IPR002586">
    <property type="entry name" value="CobQ/CobB/MinD/ParA_Nub-bd_dom"/>
</dbReference>
<dbReference type="PROSITE" id="PS00198">
    <property type="entry name" value="4FE4S_FER_1"/>
    <property type="match status" value="1"/>
</dbReference>
<evidence type="ECO:0000313" key="6">
    <source>
        <dbReference type="Proteomes" id="UP000234857"/>
    </source>
</evidence>
<protein>
    <submittedName>
        <fullName evidence="5">(4Fe-4S)-binding protein</fullName>
    </submittedName>
</protein>
<dbReference type="Pfam" id="PF01656">
    <property type="entry name" value="CbiA"/>
    <property type="match status" value="1"/>
</dbReference>
<dbReference type="InterPro" id="IPR017896">
    <property type="entry name" value="4Fe4S_Fe-S-bd"/>
</dbReference>
<dbReference type="SUPFAM" id="SSF54862">
    <property type="entry name" value="4Fe-4S ferredoxins"/>
    <property type="match status" value="1"/>
</dbReference>